<sequence>MRLTIVLLGCLKWSVDAAASTSSVSGTELTFGKTAAADTYSGRKLRRPGCVAMDGERVVGYVEYSISSKNKISKSLARPVDKPQTDDDDDAIGDDDVFMSPEEEKNGKKDDDDAFTSEAKIDNFNMRSSWRSKLSQLFKYCQKQIVRNNPQVGSIYIRVKTRDEDAVKQAGFKLENGFGDLVGVKAAERPAGRVAAIGKKKGPSSNLSLCFFRKKGG</sequence>
<dbReference type="Proteomes" id="UP000574390">
    <property type="component" value="Unassembled WGS sequence"/>
</dbReference>
<feature type="non-terminal residue" evidence="3">
    <location>
        <position position="1"/>
    </location>
</feature>
<feature type="signal peptide" evidence="2">
    <location>
        <begin position="1"/>
        <end position="17"/>
    </location>
</feature>
<proteinExistence type="predicted"/>
<dbReference type="AlphaFoldDB" id="A0A7J6QVC8"/>
<feature type="compositionally biased region" description="Basic and acidic residues" evidence="1">
    <location>
        <begin position="102"/>
        <end position="111"/>
    </location>
</feature>
<dbReference type="OMA" id="HPACVAV"/>
<evidence type="ECO:0000313" key="4">
    <source>
        <dbReference type="EMBL" id="KAF4720577.1"/>
    </source>
</evidence>
<feature type="region of interest" description="Disordered" evidence="1">
    <location>
        <begin position="75"/>
        <end position="114"/>
    </location>
</feature>
<dbReference type="Proteomes" id="UP000553632">
    <property type="component" value="Unassembled WGS sequence"/>
</dbReference>
<evidence type="ECO:0000256" key="1">
    <source>
        <dbReference type="SAM" id="MobiDB-lite"/>
    </source>
</evidence>
<reference evidence="5 6" key="1">
    <citation type="submission" date="2020-04" db="EMBL/GenBank/DDBJ databases">
        <title>Perkinsus olseni comparative genomics.</title>
        <authorList>
            <person name="Bogema D.R."/>
        </authorList>
    </citation>
    <scope>NUCLEOTIDE SEQUENCE [LARGE SCALE GENOMIC DNA]</scope>
    <source>
        <strain evidence="3">ATCC PRA-205</strain>
        <strain evidence="4 5">ATCC PRA-207</strain>
    </source>
</reference>
<keyword evidence="2" id="KW-0732">Signal</keyword>
<dbReference type="EMBL" id="JABANM010026888">
    <property type="protein sequence ID" value="KAF4712237.1"/>
    <property type="molecule type" value="Genomic_DNA"/>
</dbReference>
<accession>A0A7J6QVC8</accession>
<organism evidence="3 6">
    <name type="scientific">Perkinsus olseni</name>
    <name type="common">Perkinsus atlanticus</name>
    <dbReference type="NCBI Taxonomy" id="32597"/>
    <lineage>
        <taxon>Eukaryota</taxon>
        <taxon>Sar</taxon>
        <taxon>Alveolata</taxon>
        <taxon>Perkinsozoa</taxon>
        <taxon>Perkinsea</taxon>
        <taxon>Perkinsida</taxon>
        <taxon>Perkinsidae</taxon>
        <taxon>Perkinsus</taxon>
    </lineage>
</organism>
<feature type="compositionally biased region" description="Acidic residues" evidence="1">
    <location>
        <begin position="86"/>
        <end position="97"/>
    </location>
</feature>
<gene>
    <name evidence="3" type="ORF">FOZ62_028829</name>
    <name evidence="4" type="ORF">FOZ63_001113</name>
</gene>
<evidence type="ECO:0000313" key="6">
    <source>
        <dbReference type="Proteomes" id="UP000574390"/>
    </source>
</evidence>
<feature type="chain" id="PRO_5036205679" evidence="2">
    <location>
        <begin position="18"/>
        <end position="217"/>
    </location>
</feature>
<name>A0A7J6QVC8_PEROL</name>
<comment type="caution">
    <text evidence="3">The sequence shown here is derived from an EMBL/GenBank/DDBJ whole genome shotgun (WGS) entry which is preliminary data.</text>
</comment>
<protein>
    <submittedName>
        <fullName evidence="3">Uncharacterized protein</fullName>
    </submittedName>
</protein>
<keyword evidence="5" id="KW-1185">Reference proteome</keyword>
<evidence type="ECO:0000313" key="3">
    <source>
        <dbReference type="EMBL" id="KAF4712237.1"/>
    </source>
</evidence>
<evidence type="ECO:0000313" key="5">
    <source>
        <dbReference type="Proteomes" id="UP000553632"/>
    </source>
</evidence>
<dbReference type="EMBL" id="JABANO010025233">
    <property type="protein sequence ID" value="KAF4720577.1"/>
    <property type="molecule type" value="Genomic_DNA"/>
</dbReference>
<evidence type="ECO:0000256" key="2">
    <source>
        <dbReference type="SAM" id="SignalP"/>
    </source>
</evidence>